<feature type="transmembrane region" description="Helical" evidence="2">
    <location>
        <begin position="79"/>
        <end position="106"/>
    </location>
</feature>
<dbReference type="EMBL" id="JACOGA010000001">
    <property type="protein sequence ID" value="MBC3872076.1"/>
    <property type="molecule type" value="Genomic_DNA"/>
</dbReference>
<organism evidence="3 4">
    <name type="scientific">Undibacterium flavidum</name>
    <dbReference type="NCBI Taxonomy" id="2762297"/>
    <lineage>
        <taxon>Bacteria</taxon>
        <taxon>Pseudomonadati</taxon>
        <taxon>Pseudomonadota</taxon>
        <taxon>Betaproteobacteria</taxon>
        <taxon>Burkholderiales</taxon>
        <taxon>Oxalobacteraceae</taxon>
        <taxon>Undibacterium</taxon>
    </lineage>
</organism>
<reference evidence="3 4" key="1">
    <citation type="submission" date="2020-08" db="EMBL/GenBank/DDBJ databases">
        <title>Novel species isolated from subtropical streams in China.</title>
        <authorList>
            <person name="Lu H."/>
        </authorList>
    </citation>
    <scope>NUCLEOTIDE SEQUENCE [LARGE SCALE GENOMIC DNA]</scope>
    <source>
        <strain evidence="3 4">LX15W</strain>
    </source>
</reference>
<gene>
    <name evidence="3" type="ORF">H8K55_00635</name>
</gene>
<proteinExistence type="predicted"/>
<sequence length="317" mass="34726">MNKKTLTQVSQIDWRFWSASCILGFTAGLFAGMSESPVGLTLVAGIFGLIGGGGMYSLLSKGSPLKQSEEKPPGNNEVWMLLQSAALATSLFCIFSILGVSIGIALREGWILPKSSSHVSKLIPIAEEGGHLLRRQQLKLLILQTELVSLGVSNEENNHFVRSFISTGKNTRAEGFSENESLRHLKLEAKNLSIAVSKALEILSNSDENNSNAKINSKTSEIEDNEDVQRRIKSLNEIKYGDVIRAYEYLKVAAPAANKVHNFVEDSSVPELSAILDLISRYREARVDQPAYGRASPLVPPKKLFGSEPERKASIKN</sequence>
<feature type="region of interest" description="Disordered" evidence="1">
    <location>
        <begin position="298"/>
        <end position="317"/>
    </location>
</feature>
<protein>
    <submittedName>
        <fullName evidence="3">Uncharacterized protein</fullName>
    </submittedName>
</protein>
<dbReference type="Proteomes" id="UP000624279">
    <property type="component" value="Unassembled WGS sequence"/>
</dbReference>
<keyword evidence="2" id="KW-0812">Transmembrane</keyword>
<accession>A0ABR6Y638</accession>
<name>A0ABR6Y638_9BURK</name>
<comment type="caution">
    <text evidence="3">The sequence shown here is derived from an EMBL/GenBank/DDBJ whole genome shotgun (WGS) entry which is preliminary data.</text>
</comment>
<keyword evidence="2" id="KW-1133">Transmembrane helix</keyword>
<evidence type="ECO:0000313" key="3">
    <source>
        <dbReference type="EMBL" id="MBC3872076.1"/>
    </source>
</evidence>
<feature type="transmembrane region" description="Helical" evidence="2">
    <location>
        <begin position="38"/>
        <end position="59"/>
    </location>
</feature>
<evidence type="ECO:0000313" key="4">
    <source>
        <dbReference type="Proteomes" id="UP000624279"/>
    </source>
</evidence>
<keyword evidence="2" id="KW-0472">Membrane</keyword>
<keyword evidence="4" id="KW-1185">Reference proteome</keyword>
<evidence type="ECO:0000256" key="1">
    <source>
        <dbReference type="SAM" id="MobiDB-lite"/>
    </source>
</evidence>
<evidence type="ECO:0000256" key="2">
    <source>
        <dbReference type="SAM" id="Phobius"/>
    </source>
</evidence>
<dbReference type="RefSeq" id="WP_186940091.1">
    <property type="nucleotide sequence ID" value="NZ_JACOGA010000001.1"/>
</dbReference>
<feature type="compositionally biased region" description="Basic and acidic residues" evidence="1">
    <location>
        <begin position="308"/>
        <end position="317"/>
    </location>
</feature>
<feature type="transmembrane region" description="Helical" evidence="2">
    <location>
        <begin position="14"/>
        <end position="31"/>
    </location>
</feature>